<reference evidence="3 4" key="1">
    <citation type="submission" date="2015-06" db="EMBL/GenBank/DDBJ databases">
        <title>Survival trade-offs in plant roots during colonization by closely related pathogenic and mutualistic fungi.</title>
        <authorList>
            <person name="Hacquard S."/>
            <person name="Kracher B."/>
            <person name="Hiruma K."/>
            <person name="Weinman A."/>
            <person name="Muench P."/>
            <person name="Garrido Oter R."/>
            <person name="Ver Loren van Themaat E."/>
            <person name="Dallerey J.-F."/>
            <person name="Damm U."/>
            <person name="Henrissat B."/>
            <person name="Lespinet O."/>
            <person name="Thon M."/>
            <person name="Kemen E."/>
            <person name="McHardy A.C."/>
            <person name="Schulze-Lefert P."/>
            <person name="O'Connell R.J."/>
        </authorList>
    </citation>
    <scope>NUCLEOTIDE SEQUENCE [LARGE SCALE GENOMIC DNA]</scope>
    <source>
        <strain evidence="3 4">MAFF 238704</strain>
    </source>
</reference>
<dbReference type="PANTHER" id="PTHR10366:SF562">
    <property type="entry name" value="ALDEHYDE REDUCTASE II (AFU_ORTHOLOGUE AFUA_1G11360)"/>
    <property type="match status" value="1"/>
</dbReference>
<protein>
    <submittedName>
        <fullName evidence="3">Nad dependent epimerase dehydratase</fullName>
    </submittedName>
</protein>
<evidence type="ECO:0000313" key="3">
    <source>
        <dbReference type="EMBL" id="KZL85222.1"/>
    </source>
</evidence>
<sequence>MASLTNPAVPKGSTVLVTGINGYLGSHVADQFLKYGYNVRGTVRDVNKSDWLCSLFEGKYGKGRFELLAIPDISVEGAYDEVVNGTSAFIHVAAVVGLNPDPNQVIPIAVSGSLNALKAAYSEPGVKRFVLTSSSSAALPSNSEAYKQPHVITRDSWSEDGIELAWAPPPYTLERAMAVYSVSKTESEQAVWKYHKEHRHTRPDLVVNSVLPNVNFGKCLDVVNQGYPSSAGLISALWQGVQVPDFIQQPHYFVDVQDTGILHVAATLLPDVQDERIFAFAEPYNWNKVLAILRKQNPDHPFPDDFEGSVYPHTIKPRDRAEQLLKNMGLPGWTSLENSLLKNTEHLRQVKA</sequence>
<dbReference type="InterPro" id="IPR050425">
    <property type="entry name" value="NAD(P)_dehydrat-like"/>
</dbReference>
<dbReference type="SUPFAM" id="SSF51735">
    <property type="entry name" value="NAD(P)-binding Rossmann-fold domains"/>
    <property type="match status" value="1"/>
</dbReference>
<dbReference type="Proteomes" id="UP000076584">
    <property type="component" value="Unassembled WGS sequence"/>
</dbReference>
<evidence type="ECO:0000256" key="1">
    <source>
        <dbReference type="ARBA" id="ARBA00023002"/>
    </source>
</evidence>
<gene>
    <name evidence="3" type="ORF">CI238_08144</name>
</gene>
<evidence type="ECO:0000256" key="2">
    <source>
        <dbReference type="ARBA" id="ARBA00023445"/>
    </source>
</evidence>
<comment type="similarity">
    <text evidence="2">Belongs to the NAD(P)-dependent epimerase/dehydratase family. Dihydroflavonol-4-reductase subfamily.</text>
</comment>
<dbReference type="OrthoDB" id="2735536at2759"/>
<dbReference type="STRING" id="1573173.A0A161Y6Y4"/>
<name>A0A161Y6Y4_COLIC</name>
<dbReference type="InterPro" id="IPR001509">
    <property type="entry name" value="Epimerase_deHydtase"/>
</dbReference>
<proteinExistence type="inferred from homology"/>
<evidence type="ECO:0000313" key="4">
    <source>
        <dbReference type="Proteomes" id="UP000076584"/>
    </source>
</evidence>
<keyword evidence="4" id="KW-1185">Reference proteome</keyword>
<dbReference type="Pfam" id="PF01370">
    <property type="entry name" value="Epimerase"/>
    <property type="match status" value="1"/>
</dbReference>
<dbReference type="EMBL" id="LFIW01000709">
    <property type="protein sequence ID" value="KZL85222.1"/>
    <property type="molecule type" value="Genomic_DNA"/>
</dbReference>
<keyword evidence="1" id="KW-0560">Oxidoreductase</keyword>
<dbReference type="Gene3D" id="3.40.50.720">
    <property type="entry name" value="NAD(P)-binding Rossmann-like Domain"/>
    <property type="match status" value="1"/>
</dbReference>
<comment type="caution">
    <text evidence="3">The sequence shown here is derived from an EMBL/GenBank/DDBJ whole genome shotgun (WGS) entry which is preliminary data.</text>
</comment>
<dbReference type="InterPro" id="IPR036291">
    <property type="entry name" value="NAD(P)-bd_dom_sf"/>
</dbReference>
<dbReference type="AlphaFoldDB" id="A0A161Y6Y4"/>
<dbReference type="PANTHER" id="PTHR10366">
    <property type="entry name" value="NAD DEPENDENT EPIMERASE/DEHYDRATASE"/>
    <property type="match status" value="1"/>
</dbReference>
<organism evidence="3 4">
    <name type="scientific">Colletotrichum incanum</name>
    <name type="common">Soybean anthracnose fungus</name>
    <dbReference type="NCBI Taxonomy" id="1573173"/>
    <lineage>
        <taxon>Eukaryota</taxon>
        <taxon>Fungi</taxon>
        <taxon>Dikarya</taxon>
        <taxon>Ascomycota</taxon>
        <taxon>Pezizomycotina</taxon>
        <taxon>Sordariomycetes</taxon>
        <taxon>Hypocreomycetidae</taxon>
        <taxon>Glomerellales</taxon>
        <taxon>Glomerellaceae</taxon>
        <taxon>Colletotrichum</taxon>
        <taxon>Colletotrichum spaethianum species complex</taxon>
    </lineage>
</organism>
<accession>A0A161Y6Y4</accession>
<dbReference type="GO" id="GO:0016616">
    <property type="term" value="F:oxidoreductase activity, acting on the CH-OH group of donors, NAD or NADP as acceptor"/>
    <property type="evidence" value="ECO:0007669"/>
    <property type="project" value="TreeGrafter"/>
</dbReference>